<dbReference type="InterPro" id="IPR051181">
    <property type="entry name" value="CAF1_poly(A)_ribonucleases"/>
</dbReference>
<accession>A0A1Y1Z4V3</accession>
<proteinExistence type="inferred from homology"/>
<feature type="compositionally biased region" description="Basic residues" evidence="2">
    <location>
        <begin position="483"/>
        <end position="497"/>
    </location>
</feature>
<name>A0A1Y1Z4V3_9PLEO</name>
<dbReference type="InterPro" id="IPR006941">
    <property type="entry name" value="RNase_CAF1"/>
</dbReference>
<protein>
    <submittedName>
        <fullName evidence="3">Ribonuclease H-like domain-containing protein</fullName>
    </submittedName>
</protein>
<dbReference type="EMBL" id="MCFA01000128">
    <property type="protein sequence ID" value="ORY05144.1"/>
    <property type="molecule type" value="Genomic_DNA"/>
</dbReference>
<dbReference type="PANTHER" id="PTHR15092">
    <property type="entry name" value="POLY A -SPECIFIC RIBONUCLEASE/TARGET OF EGR1, MEMBER 1"/>
    <property type="match status" value="1"/>
</dbReference>
<dbReference type="STRING" id="1231657.A0A1Y1Z4V3"/>
<comment type="similarity">
    <text evidence="1">Belongs to the CAF1 family.</text>
</comment>
<organism evidence="3 4">
    <name type="scientific">Clohesyomyces aquaticus</name>
    <dbReference type="NCBI Taxonomy" id="1231657"/>
    <lineage>
        <taxon>Eukaryota</taxon>
        <taxon>Fungi</taxon>
        <taxon>Dikarya</taxon>
        <taxon>Ascomycota</taxon>
        <taxon>Pezizomycotina</taxon>
        <taxon>Dothideomycetes</taxon>
        <taxon>Pleosporomycetidae</taxon>
        <taxon>Pleosporales</taxon>
        <taxon>Lindgomycetaceae</taxon>
        <taxon>Clohesyomyces</taxon>
    </lineage>
</organism>
<gene>
    <name evidence="3" type="ORF">BCR34DRAFT_491000</name>
</gene>
<evidence type="ECO:0000256" key="1">
    <source>
        <dbReference type="ARBA" id="ARBA00008372"/>
    </source>
</evidence>
<dbReference type="Proteomes" id="UP000193144">
    <property type="component" value="Unassembled WGS sequence"/>
</dbReference>
<keyword evidence="4" id="KW-1185">Reference proteome</keyword>
<dbReference type="OrthoDB" id="1432093at2759"/>
<dbReference type="SUPFAM" id="SSF53098">
    <property type="entry name" value="Ribonuclease H-like"/>
    <property type="match status" value="1"/>
</dbReference>
<comment type="caution">
    <text evidence="3">The sequence shown here is derived from an EMBL/GenBank/DDBJ whole genome shotgun (WGS) entry which is preliminary data.</text>
</comment>
<feature type="region of interest" description="Disordered" evidence="2">
    <location>
        <begin position="470"/>
        <end position="501"/>
    </location>
</feature>
<dbReference type="GO" id="GO:0003723">
    <property type="term" value="F:RNA binding"/>
    <property type="evidence" value="ECO:0007669"/>
    <property type="project" value="TreeGrafter"/>
</dbReference>
<sequence length="608" mass="68881">MDVDNVSFPHHLLGILTAISESDFVSLDFELSGIASRARGGPRTKFHKQSIQERYAEIKASAEKYTIIQVGITCAHFDYIKDCYVLRPYNIPISPLIDERLDIEREFAFQGGAVQFLLKNGFDMASPFTKGVQYLSREEAQRAKQMTYDRLEKKAQPEDLILKPEEVDSIAFLRKVRKAIAAWQVTREQSLDISSSVGEKLEPLVPTITNFEKRLVHQLVRAEFPDLVTISRQGYIRIIHYNEEREAENIKKQKQWAKEKIVRQTGFRWIVEALAKGDLHTFDPYFFTKDISGMVVAVELDSMKNKFNRAATRLKDHQPVLVGHNMFTDLVNVYQCFIGPLPATLEEFNEELHKLFPKIVDTKYLATYGCGDINPSASLEEVAEELKTQPLPAITIHGNHSKYTDREALHEAGYDSLLTATIMLRLSTKLHALHAPEPEPTPEPVVMSSPAIIVSSSAVADIESSLASMSVTPSPEAEYAPASKKKKKTRNKKKSKDKSKLAETKFASSNKFAFLSEVEAAFDSAQIIENGNQAPPDSFVFVNGIENNWENEPFVQDTTGWVTPPKRKRRPMEMLPDFDAPSEFWKKYGNTLRVFGTQESVIRIAEWE</sequence>
<dbReference type="InterPro" id="IPR012337">
    <property type="entry name" value="RNaseH-like_sf"/>
</dbReference>
<dbReference type="InterPro" id="IPR036397">
    <property type="entry name" value="RNaseH_sf"/>
</dbReference>
<evidence type="ECO:0000313" key="3">
    <source>
        <dbReference type="EMBL" id="ORY05144.1"/>
    </source>
</evidence>
<reference evidence="3 4" key="1">
    <citation type="submission" date="2016-07" db="EMBL/GenBank/DDBJ databases">
        <title>Pervasive Adenine N6-methylation of Active Genes in Fungi.</title>
        <authorList>
            <consortium name="DOE Joint Genome Institute"/>
            <person name="Mondo S.J."/>
            <person name="Dannebaum R.O."/>
            <person name="Kuo R.C."/>
            <person name="Labutti K."/>
            <person name="Haridas S."/>
            <person name="Kuo A."/>
            <person name="Salamov A."/>
            <person name="Ahrendt S.R."/>
            <person name="Lipzen A."/>
            <person name="Sullivan W."/>
            <person name="Andreopoulos W.B."/>
            <person name="Clum A."/>
            <person name="Lindquist E."/>
            <person name="Daum C."/>
            <person name="Ramamoorthy G.K."/>
            <person name="Gryganskyi A."/>
            <person name="Culley D."/>
            <person name="Magnuson J.K."/>
            <person name="James T.Y."/>
            <person name="O'Malley M.A."/>
            <person name="Stajich J.E."/>
            <person name="Spatafora J.W."/>
            <person name="Visel A."/>
            <person name="Grigoriev I.V."/>
        </authorList>
    </citation>
    <scope>NUCLEOTIDE SEQUENCE [LARGE SCALE GENOMIC DNA]</scope>
    <source>
        <strain evidence="3 4">CBS 115471</strain>
    </source>
</reference>
<dbReference type="Gene3D" id="3.30.420.10">
    <property type="entry name" value="Ribonuclease H-like superfamily/Ribonuclease H"/>
    <property type="match status" value="2"/>
</dbReference>
<dbReference type="GO" id="GO:1990431">
    <property type="term" value="P:priRNA 3'-end processing"/>
    <property type="evidence" value="ECO:0007669"/>
    <property type="project" value="TreeGrafter"/>
</dbReference>
<dbReference type="GO" id="GO:1990432">
    <property type="term" value="P:siRNA 3'-end processing"/>
    <property type="evidence" value="ECO:0007669"/>
    <property type="project" value="TreeGrafter"/>
</dbReference>
<dbReference type="AlphaFoldDB" id="A0A1Y1Z4V3"/>
<dbReference type="GO" id="GO:0000289">
    <property type="term" value="P:nuclear-transcribed mRNA poly(A) tail shortening"/>
    <property type="evidence" value="ECO:0007669"/>
    <property type="project" value="TreeGrafter"/>
</dbReference>
<dbReference type="Pfam" id="PF04857">
    <property type="entry name" value="CAF1"/>
    <property type="match status" value="1"/>
</dbReference>
<dbReference type="GO" id="GO:0005634">
    <property type="term" value="C:nucleus"/>
    <property type="evidence" value="ECO:0007669"/>
    <property type="project" value="TreeGrafter"/>
</dbReference>
<evidence type="ECO:0000256" key="2">
    <source>
        <dbReference type="SAM" id="MobiDB-lite"/>
    </source>
</evidence>
<evidence type="ECO:0000313" key="4">
    <source>
        <dbReference type="Proteomes" id="UP000193144"/>
    </source>
</evidence>
<dbReference type="PANTHER" id="PTHR15092:SF22">
    <property type="entry name" value="POLY(A)-SPECIFIC RIBONUCLEASE PNLDC1"/>
    <property type="match status" value="1"/>
</dbReference>
<dbReference type="GO" id="GO:0000175">
    <property type="term" value="F:3'-5'-RNA exonuclease activity"/>
    <property type="evidence" value="ECO:0007669"/>
    <property type="project" value="TreeGrafter"/>
</dbReference>